<dbReference type="KEGG" id="bdi:100827827"/>
<dbReference type="PANTHER" id="PTHR33167">
    <property type="entry name" value="TRANSCRIPTION FACTOR, PUTATIVE (DUF863)-RELATED"/>
    <property type="match status" value="1"/>
</dbReference>
<sequence>MGKLVRQCDMEVMKMAMLKHEETFRQQVHELHRLYRIQTQLMGASATGRQPRRRSSKQPRRALDLQLPADQYIVGAGAGAGAEEDEDGCGTELELTLAVGGRRPACVAATRKNSSGGFSSPFASDDCSGGGGSATSLSSSPPSSVEYPVALHGYALPMPPPPPCQRAMAFDHLGASGEAMVKYSPWQLVQCQQYLSLRMT</sequence>
<dbReference type="EMBL" id="CM000883">
    <property type="protein sequence ID" value="KQJ86142.1"/>
    <property type="molecule type" value="Genomic_DNA"/>
</dbReference>
<accession>I1IH53</accession>
<feature type="compositionally biased region" description="Basic residues" evidence="1">
    <location>
        <begin position="50"/>
        <end position="60"/>
    </location>
</feature>
<reference evidence="2 3" key="1">
    <citation type="journal article" date="2010" name="Nature">
        <title>Genome sequencing and analysis of the model grass Brachypodium distachyon.</title>
        <authorList>
            <consortium name="International Brachypodium Initiative"/>
        </authorList>
    </citation>
    <scope>NUCLEOTIDE SEQUENCE [LARGE SCALE GENOMIC DNA]</scope>
    <source>
        <strain evidence="2">Bd21</strain>
        <strain evidence="3">cv. Bd21</strain>
    </source>
</reference>
<dbReference type="eggNOG" id="ENOG502RZK6">
    <property type="taxonomic scope" value="Eukaryota"/>
</dbReference>
<evidence type="ECO:0000313" key="4">
    <source>
        <dbReference type="Proteomes" id="UP000008810"/>
    </source>
</evidence>
<dbReference type="OMA" id="QAPWLMQ"/>
<dbReference type="Gramene" id="KQJ86142">
    <property type="protein sequence ID" value="KQJ86142"/>
    <property type="gene ID" value="BRADI_4g03580v3"/>
</dbReference>
<evidence type="ECO:0000313" key="2">
    <source>
        <dbReference type="EMBL" id="KQJ86142.1"/>
    </source>
</evidence>
<proteinExistence type="predicted"/>
<dbReference type="HOGENOM" id="CLU_080285_0_0_1"/>
<name>I1IH53_BRADI</name>
<dbReference type="PANTHER" id="PTHR33167:SF26">
    <property type="entry name" value="EXPRESSED PROTEIN"/>
    <property type="match status" value="1"/>
</dbReference>
<reference evidence="2" key="2">
    <citation type="submission" date="2017-06" db="EMBL/GenBank/DDBJ databases">
        <title>WGS assembly of Brachypodium distachyon.</title>
        <authorList>
            <consortium name="The International Brachypodium Initiative"/>
            <person name="Lucas S."/>
            <person name="Harmon-Smith M."/>
            <person name="Lail K."/>
            <person name="Tice H."/>
            <person name="Grimwood J."/>
            <person name="Bruce D."/>
            <person name="Barry K."/>
            <person name="Shu S."/>
            <person name="Lindquist E."/>
            <person name="Wang M."/>
            <person name="Pitluck S."/>
            <person name="Vogel J.P."/>
            <person name="Garvin D.F."/>
            <person name="Mockler T.C."/>
            <person name="Schmutz J."/>
            <person name="Rokhsar D."/>
            <person name="Bevan M.W."/>
        </authorList>
    </citation>
    <scope>NUCLEOTIDE SEQUENCE</scope>
    <source>
        <strain evidence="2">Bd21</strain>
    </source>
</reference>
<feature type="region of interest" description="Disordered" evidence="1">
    <location>
        <begin position="42"/>
        <end position="63"/>
    </location>
</feature>
<evidence type="ECO:0000256" key="1">
    <source>
        <dbReference type="SAM" id="MobiDB-lite"/>
    </source>
</evidence>
<organism evidence="2">
    <name type="scientific">Brachypodium distachyon</name>
    <name type="common">Purple false brome</name>
    <name type="synonym">Trachynia distachya</name>
    <dbReference type="NCBI Taxonomy" id="15368"/>
    <lineage>
        <taxon>Eukaryota</taxon>
        <taxon>Viridiplantae</taxon>
        <taxon>Streptophyta</taxon>
        <taxon>Embryophyta</taxon>
        <taxon>Tracheophyta</taxon>
        <taxon>Spermatophyta</taxon>
        <taxon>Magnoliopsida</taxon>
        <taxon>Liliopsida</taxon>
        <taxon>Poales</taxon>
        <taxon>Poaceae</taxon>
        <taxon>BOP clade</taxon>
        <taxon>Pooideae</taxon>
        <taxon>Stipodae</taxon>
        <taxon>Brachypodieae</taxon>
        <taxon>Brachypodium</taxon>
    </lineage>
</organism>
<dbReference type="RefSeq" id="XP_003578509.3">
    <property type="nucleotide sequence ID" value="XM_003578461.4"/>
</dbReference>
<dbReference type="OrthoDB" id="666348at2759"/>
<gene>
    <name evidence="3" type="primary">LOC100827827</name>
    <name evidence="2" type="ORF">BRADI_4g03580v3</name>
</gene>
<reference evidence="3" key="3">
    <citation type="submission" date="2018-08" db="UniProtKB">
        <authorList>
            <consortium name="EnsemblPlants"/>
        </authorList>
    </citation>
    <scope>IDENTIFICATION</scope>
    <source>
        <strain evidence="3">cv. Bd21</strain>
    </source>
</reference>
<dbReference type="Proteomes" id="UP000008810">
    <property type="component" value="Chromosome 4"/>
</dbReference>
<protein>
    <submittedName>
        <fullName evidence="2 3">Uncharacterized protein</fullName>
    </submittedName>
</protein>
<dbReference type="GeneID" id="100827827"/>
<dbReference type="EnsemblPlants" id="KQJ86142">
    <property type="protein sequence ID" value="KQJ86142"/>
    <property type="gene ID" value="BRADI_4g03580v3"/>
</dbReference>
<evidence type="ECO:0000313" key="3">
    <source>
        <dbReference type="EnsemblPlants" id="KQJ86142"/>
    </source>
</evidence>
<keyword evidence="4" id="KW-1185">Reference proteome</keyword>
<dbReference type="AlphaFoldDB" id="I1IH53"/>
<dbReference type="STRING" id="15368.I1IH53"/>